<dbReference type="EMBL" id="VTEI01000007">
    <property type="protein sequence ID" value="TYS15918.1"/>
    <property type="molecule type" value="Genomic_DNA"/>
</dbReference>
<proteinExistence type="predicted"/>
<dbReference type="AlphaFoldDB" id="A0A5D4NR20"/>
<feature type="transmembrane region" description="Helical" evidence="1">
    <location>
        <begin position="73"/>
        <end position="92"/>
    </location>
</feature>
<organism evidence="2 3">
    <name type="scientific">Rossellomorea vietnamensis</name>
    <dbReference type="NCBI Taxonomy" id="218284"/>
    <lineage>
        <taxon>Bacteria</taxon>
        <taxon>Bacillati</taxon>
        <taxon>Bacillota</taxon>
        <taxon>Bacilli</taxon>
        <taxon>Bacillales</taxon>
        <taxon>Bacillaceae</taxon>
        <taxon>Rossellomorea</taxon>
    </lineage>
</organism>
<dbReference type="Proteomes" id="UP000322267">
    <property type="component" value="Unassembled WGS sequence"/>
</dbReference>
<feature type="transmembrane region" description="Helical" evidence="1">
    <location>
        <begin position="41"/>
        <end position="61"/>
    </location>
</feature>
<evidence type="ECO:0000313" key="3">
    <source>
        <dbReference type="Proteomes" id="UP000322267"/>
    </source>
</evidence>
<gene>
    <name evidence="2" type="ORF">FZC78_15185</name>
</gene>
<evidence type="ECO:0000313" key="2">
    <source>
        <dbReference type="EMBL" id="TYS15918.1"/>
    </source>
</evidence>
<reference evidence="2 3" key="1">
    <citation type="submission" date="2019-08" db="EMBL/GenBank/DDBJ databases">
        <title>Bacillus genomes from the desert of Cuatro Cienegas, Coahuila.</title>
        <authorList>
            <person name="Olmedo-Alvarez G."/>
        </authorList>
    </citation>
    <scope>NUCLEOTIDE SEQUENCE [LARGE SCALE GENOMIC DNA]</scope>
    <source>
        <strain evidence="2 3">CH34_1T</strain>
    </source>
</reference>
<keyword evidence="1" id="KW-0812">Transmembrane</keyword>
<feature type="transmembrane region" description="Helical" evidence="1">
    <location>
        <begin position="98"/>
        <end position="115"/>
    </location>
</feature>
<keyword evidence="1" id="KW-1133">Transmembrane helix</keyword>
<accession>A0A5D4NR20</accession>
<sequence>MVVSTLKTKKNFILGTAALFLISTSSFLTLAALGGYFWNDYFLKIALLMLSAATGIYLPQTPEFQKFVKEKKTLLFLVRIGFLALIIVLFLLGGKSDILTFALIMFSADTITSIAKSKNANNNQ</sequence>
<protein>
    <submittedName>
        <fullName evidence="2">Uncharacterized protein</fullName>
    </submittedName>
</protein>
<keyword evidence="1" id="KW-0472">Membrane</keyword>
<evidence type="ECO:0000256" key="1">
    <source>
        <dbReference type="SAM" id="Phobius"/>
    </source>
</evidence>
<comment type="caution">
    <text evidence="2">The sequence shown here is derived from an EMBL/GenBank/DDBJ whole genome shotgun (WGS) entry which is preliminary data.</text>
</comment>
<dbReference type="RefSeq" id="WP_148940820.1">
    <property type="nucleotide sequence ID" value="NZ_JBNILZ010000002.1"/>
</dbReference>
<name>A0A5D4NR20_9BACI</name>